<dbReference type="Pfam" id="PF17667">
    <property type="entry name" value="Pkinase_fungal"/>
    <property type="match status" value="1"/>
</dbReference>
<dbReference type="OrthoDB" id="2739948at2759"/>
<dbReference type="PANTHER" id="PTHR38248">
    <property type="entry name" value="FUNK1 6"/>
    <property type="match status" value="1"/>
</dbReference>
<dbReference type="InterPro" id="IPR011009">
    <property type="entry name" value="Kinase-like_dom_sf"/>
</dbReference>
<evidence type="ECO:0000313" key="4">
    <source>
        <dbReference type="Proteomes" id="UP001049176"/>
    </source>
</evidence>
<proteinExistence type="predicted"/>
<dbReference type="RefSeq" id="XP_043014369.1">
    <property type="nucleotide sequence ID" value="XM_043149761.1"/>
</dbReference>
<feature type="compositionally biased region" description="Basic and acidic residues" evidence="1">
    <location>
        <begin position="761"/>
        <end position="773"/>
    </location>
</feature>
<keyword evidence="4" id="KW-1185">Reference proteome</keyword>
<evidence type="ECO:0000256" key="1">
    <source>
        <dbReference type="SAM" id="MobiDB-lite"/>
    </source>
</evidence>
<reference evidence="3" key="1">
    <citation type="journal article" date="2021" name="Genome Biol. Evol.">
        <title>The assembled and annotated genome of the fairy-ring fungus Marasmius oreades.</title>
        <authorList>
            <person name="Hiltunen M."/>
            <person name="Ament-Velasquez S.L."/>
            <person name="Johannesson H."/>
        </authorList>
    </citation>
    <scope>NUCLEOTIDE SEQUENCE</scope>
    <source>
        <strain evidence="3">03SP1</strain>
    </source>
</reference>
<sequence length="773" mass="88104">MAPVPSNEILENLPDSNQVTKEGGQDVEFPAQNSERPVTPPQAAGQGTKSDKLHETPLKYSASSHNQCTSMHYQRDARYRQAEDENQGKFISMDPERFLDLFLPADPTKPFNHNDAAQENFENAAKCEREKESYPFLSKAFSAYCPSLEIINTSKHPTTVIWGRQEVEIKPDISAYLKGGRATGQDSAVDIDKVEVMIEGKWTISDDAFDDTGKGFERNSGQGKDTRGQITAYAAAQLARQHRTHCFSVLFVKGSARLIRWDRAGAIATKKFNFVKEHWLAMFFHRYNFASPSARGLDTSVERLLSTDPLAKEAREALGTQSNEALHKFKIVDDETGAITYYIGSKPLFNFGSSFTGRCTRCYKVYDIKREKIVFMKDTWRVDAKDVTKEGEVYRLLRERGVPNILTLVTYGDVRHQDNSTQPTQTQHFRQMRGHCHARLVFDEIGRDLTHFNTTGEIVTAIKDAIKAHKGAYEDARIMHRDVSVGNILILDSGKGALIDWDLSKLLDKKGTPRQNERTGTWQFMSAKLLANPSAPVHELADDLESFYHVLVWVVLKFTPHPLHKRKLMHLLQTWFDEAIPRTGEATVGGTHKEIYLQNCHMESTSQLPQGELRNLIVDLEAVLRIRYAKQPIEAVDIEDLNTIEVNFRKGLMDESKYTIRIKKNIAWQRTEYTKRLTSHTWMLSRFRQAASLKDRMLDQRVVHDVTPSNQSEQETRVRKRSSELESEDPPPAQRRRLDRAAKSVVGGYSDDPNPEDTEDSPMKDDHDKDYKP</sequence>
<feature type="region of interest" description="Disordered" evidence="1">
    <location>
        <begin position="1"/>
        <end position="54"/>
    </location>
</feature>
<feature type="domain" description="Protein kinase" evidence="2">
    <location>
        <begin position="345"/>
        <end position="648"/>
    </location>
</feature>
<dbReference type="KEGG" id="more:E1B28_005212"/>
<feature type="region of interest" description="Disordered" evidence="1">
    <location>
        <begin position="703"/>
        <end position="773"/>
    </location>
</feature>
<dbReference type="Gene3D" id="1.10.510.10">
    <property type="entry name" value="Transferase(Phosphotransferase) domain 1"/>
    <property type="match status" value="1"/>
</dbReference>
<dbReference type="GO" id="GO:0005524">
    <property type="term" value="F:ATP binding"/>
    <property type="evidence" value="ECO:0007669"/>
    <property type="project" value="InterPro"/>
</dbReference>
<dbReference type="EMBL" id="CM032182">
    <property type="protein sequence ID" value="KAG7097899.1"/>
    <property type="molecule type" value="Genomic_DNA"/>
</dbReference>
<dbReference type="Proteomes" id="UP001049176">
    <property type="component" value="Chromosome 2"/>
</dbReference>
<organism evidence="3 4">
    <name type="scientific">Marasmius oreades</name>
    <name type="common">fairy-ring Marasmius</name>
    <dbReference type="NCBI Taxonomy" id="181124"/>
    <lineage>
        <taxon>Eukaryota</taxon>
        <taxon>Fungi</taxon>
        <taxon>Dikarya</taxon>
        <taxon>Basidiomycota</taxon>
        <taxon>Agaricomycotina</taxon>
        <taxon>Agaricomycetes</taxon>
        <taxon>Agaricomycetidae</taxon>
        <taxon>Agaricales</taxon>
        <taxon>Marasmiineae</taxon>
        <taxon>Marasmiaceae</taxon>
        <taxon>Marasmius</taxon>
    </lineage>
</organism>
<gene>
    <name evidence="3" type="ORF">E1B28_005212</name>
</gene>
<accession>A0A9P7V057</accession>
<dbReference type="InterPro" id="IPR000719">
    <property type="entry name" value="Prot_kinase_dom"/>
</dbReference>
<feature type="compositionally biased region" description="Basic and acidic residues" evidence="1">
    <location>
        <begin position="714"/>
        <end position="724"/>
    </location>
</feature>
<dbReference type="GeneID" id="66074288"/>
<dbReference type="SUPFAM" id="SSF56112">
    <property type="entry name" value="Protein kinase-like (PK-like)"/>
    <property type="match status" value="1"/>
</dbReference>
<dbReference type="AlphaFoldDB" id="A0A9P7V057"/>
<evidence type="ECO:0000313" key="3">
    <source>
        <dbReference type="EMBL" id="KAG7097899.1"/>
    </source>
</evidence>
<comment type="caution">
    <text evidence="3">The sequence shown here is derived from an EMBL/GenBank/DDBJ whole genome shotgun (WGS) entry which is preliminary data.</text>
</comment>
<dbReference type="GO" id="GO:0004672">
    <property type="term" value="F:protein kinase activity"/>
    <property type="evidence" value="ECO:0007669"/>
    <property type="project" value="InterPro"/>
</dbReference>
<dbReference type="PANTHER" id="PTHR38248:SF2">
    <property type="entry name" value="FUNK1 11"/>
    <property type="match status" value="1"/>
</dbReference>
<name>A0A9P7V057_9AGAR</name>
<dbReference type="InterPro" id="IPR040976">
    <property type="entry name" value="Pkinase_fungal"/>
</dbReference>
<dbReference type="PROSITE" id="PS50011">
    <property type="entry name" value="PROTEIN_KINASE_DOM"/>
    <property type="match status" value="1"/>
</dbReference>
<protein>
    <recommendedName>
        <fullName evidence="2">Protein kinase domain-containing protein</fullName>
    </recommendedName>
</protein>
<evidence type="ECO:0000259" key="2">
    <source>
        <dbReference type="PROSITE" id="PS50011"/>
    </source>
</evidence>